<feature type="compositionally biased region" description="Polar residues" evidence="8">
    <location>
        <begin position="208"/>
        <end position="219"/>
    </location>
</feature>
<evidence type="ECO:0000256" key="3">
    <source>
        <dbReference type="ARBA" id="ARBA00022676"/>
    </source>
</evidence>
<dbReference type="SUPFAM" id="SSF53756">
    <property type="entry name" value="UDP-Glycosyltransferase/glycogen phosphorylase"/>
    <property type="match status" value="1"/>
</dbReference>
<reference evidence="10" key="2">
    <citation type="submission" date="2023-06" db="EMBL/GenBank/DDBJ databases">
        <authorList>
            <person name="Kobayashi Y."/>
            <person name="Kayamori A."/>
            <person name="Aoki K."/>
            <person name="Shiwa Y."/>
            <person name="Fujita N."/>
            <person name="Sugita T."/>
            <person name="Iwasaki W."/>
            <person name="Tanaka N."/>
            <person name="Takashima M."/>
        </authorList>
    </citation>
    <scope>NUCLEOTIDE SEQUENCE</scope>
    <source>
        <strain evidence="10">HIS016</strain>
    </source>
</reference>
<dbReference type="Gene3D" id="3.40.50.2000">
    <property type="entry name" value="Glycogen Phosphorylase B"/>
    <property type="match status" value="2"/>
</dbReference>
<dbReference type="InterPro" id="IPR002213">
    <property type="entry name" value="UDP_glucos_trans"/>
</dbReference>
<dbReference type="Proteomes" id="UP001222932">
    <property type="component" value="Unassembled WGS sequence"/>
</dbReference>
<evidence type="ECO:0000256" key="7">
    <source>
        <dbReference type="ARBA" id="ARBA00049453"/>
    </source>
</evidence>
<evidence type="ECO:0000313" key="11">
    <source>
        <dbReference type="Proteomes" id="UP001222932"/>
    </source>
</evidence>
<feature type="region of interest" description="Disordered" evidence="8">
    <location>
        <begin position="1"/>
        <end position="51"/>
    </location>
</feature>
<feature type="compositionally biased region" description="Low complexity" evidence="8">
    <location>
        <begin position="36"/>
        <end position="51"/>
    </location>
</feature>
<dbReference type="FunFam" id="3.40.50.2000:FF:000029">
    <property type="entry name" value="Sterol 3-beta-glucosyltransferase"/>
    <property type="match status" value="1"/>
</dbReference>
<keyword evidence="11" id="KW-1185">Reference proteome</keyword>
<protein>
    <recommendedName>
        <fullName evidence="2">sterol 3beta-glucosyltransferase</fullName>
        <ecNumber evidence="2">2.4.1.173</ecNumber>
    </recommendedName>
    <alternativeName>
        <fullName evidence="5">Autophagy-related protein 26</fullName>
    </alternativeName>
</protein>
<feature type="region of interest" description="Disordered" evidence="8">
    <location>
        <begin position="208"/>
        <end position="268"/>
    </location>
</feature>
<feature type="compositionally biased region" description="Polar residues" evidence="8">
    <location>
        <begin position="255"/>
        <end position="264"/>
    </location>
</feature>
<evidence type="ECO:0000256" key="1">
    <source>
        <dbReference type="ARBA" id="ARBA00006962"/>
    </source>
</evidence>
<dbReference type="SUPFAM" id="SSF50729">
    <property type="entry name" value="PH domain-like"/>
    <property type="match status" value="1"/>
</dbReference>
<comment type="caution">
    <text evidence="10">The sequence shown here is derived from an EMBL/GenBank/DDBJ whole genome shotgun (WGS) entry which is preliminary data.</text>
</comment>
<dbReference type="InterPro" id="IPR010610">
    <property type="entry name" value="EryCIII-like_C"/>
</dbReference>
<organism evidence="10 11">
    <name type="scientific">Cutaneotrichosporon spelunceum</name>
    <dbReference type="NCBI Taxonomy" id="1672016"/>
    <lineage>
        <taxon>Eukaryota</taxon>
        <taxon>Fungi</taxon>
        <taxon>Dikarya</taxon>
        <taxon>Basidiomycota</taxon>
        <taxon>Agaricomycotina</taxon>
        <taxon>Tremellomycetes</taxon>
        <taxon>Trichosporonales</taxon>
        <taxon>Trichosporonaceae</taxon>
        <taxon>Cutaneotrichosporon</taxon>
    </lineage>
</organism>
<keyword evidence="4" id="KW-0808">Transferase</keyword>
<dbReference type="GO" id="GO:0016906">
    <property type="term" value="F:sterol 3-beta-glucosyltransferase activity"/>
    <property type="evidence" value="ECO:0007669"/>
    <property type="project" value="UniProtKB-EC"/>
</dbReference>
<gene>
    <name evidence="10" type="ORF">CspeluHIS016_0103130</name>
</gene>
<dbReference type="GO" id="GO:0005975">
    <property type="term" value="P:carbohydrate metabolic process"/>
    <property type="evidence" value="ECO:0007669"/>
    <property type="project" value="InterPro"/>
</dbReference>
<comment type="catalytic activity">
    <reaction evidence="6">
        <text>ergosterol + UDP-alpha-D-glucose = ergosteryl 3-beta-D-glucoside + UDP + H(+)</text>
        <dbReference type="Rhea" id="RHEA:61836"/>
        <dbReference type="ChEBI" id="CHEBI:15378"/>
        <dbReference type="ChEBI" id="CHEBI:16933"/>
        <dbReference type="ChEBI" id="CHEBI:52973"/>
        <dbReference type="ChEBI" id="CHEBI:58223"/>
        <dbReference type="ChEBI" id="CHEBI:58885"/>
    </reaction>
    <physiologicalReaction direction="left-to-right" evidence="6">
        <dbReference type="Rhea" id="RHEA:61837"/>
    </physiologicalReaction>
</comment>
<dbReference type="GO" id="GO:0016125">
    <property type="term" value="P:sterol metabolic process"/>
    <property type="evidence" value="ECO:0007669"/>
    <property type="project" value="TreeGrafter"/>
</dbReference>
<sequence>MSALKNLCPRTSGSLPDSGPDVAAGRPSSDPPLAPPAAEARTPTSSSASMATASTSSAKAYKHLQRIVQWPTKAAYTSLPKISFDDFVIENLNNTAHSGTASSCQLFSMFEAIAAGCVRGKVPIPGVDDNDIDLYVEVDADDGGTEVMPAIAVSQGPPDEFQDDTSDTISEDHEVRQKTPNNVAAWFRPVREDAGAKLAAVSINALHNSSFDDSGTPSRPGTLRRPSYRPNYLYETDEESISTASTSEIPPTPTGSYIPSTMSSVPDKETEVNRFSRNEYNEEEKLQAIIGEFGDIADKMVDADGVSQPEHILAESQGTLFKGIFMIGNLHLTTHRLVFHALLPPDSAFAALSVSGHVKEGSGLLNIIRAGPVTVHQSSLYKPKQRVWMELSPEMITTYPAGDEKSRVRPIFSLLLSTVIRLEPFDEHLPTDFVFAYDSPNGVRNLHFNVDNQESAITWRRYFESALYRYSRQRLRDSHRESQGVMSGLDCIQAPEGWSMLRVCVPLDRATVRGVSKYHSFATLVKLGVDLDDDSNVTWDHKSNQGSALSSDRLFDEPGEIEAPRSPVTEDKGSRRSRFLPSLSRSRDSSRERGKLEKRNSGQFPSPLRTETAPTSSAASDEPYSARSRRTKTYLDAIPVMSNELLPDEELNMFEFALGVLNEQAWFVRVLEPAVEAAHGRHYKPDVKPAKFSIDVGGYDCLAKDDDIEAHRDGRQSEDSSEGSSMQDEDEEAGKPLALIEARKQEKALMAARVFGLKEDEGLWLKRCYIGKIKPARGHIILTPRYICFWRRANVGSDIKYRFSVRDVKGAGPGPSTRIYMHALELHIHGSNDLHFEFWKKESRDLVVERINELVRQSQPGTDANTPQSAFFPPENASASEASESFSGFLAGTEGQQNPLQVWRQVRGMQLEDKDFDVNPALVADGKVDTLTRAARVLAPPPDLLLYPKAMSDEELSYMPFVANLPWHDRTGRNIRLTSRRFTMLTIGSRGDVQPYIALALRLMEDGHKCVIVTHDEFKSWIESYGIEHRQAGGDPTALMKLSTEHAMFSPGFFKEALGGFRSWLDELLVDAWEACQDADVLIESPSAMAGVHIAEALGKKNGKPVPYFRAFTMPWTRTSAYPQAFMVPQIEMGPSFNYSTYVLFDNIMWRASSGQINRWRKKYLDLKSTDQEHMSIGKVPFLYNFSAAVVPKPLDWDDAISITGYWNLENSDMDWSPPPSLEAFMTQAREDGRPLVYIGFGSIIVPDPAAVTKSIVKGVEKAGVRAIIAKGWSSRDSKATGDDEPLPPSCYSVDKVPHGWLFPKIDAAMHHGGAGTTGASLRAGIPTLIKPWFGDQHFWARRVSNLGVGARVSSLRSDDIADALIKTSNRIMIEKAARIGERIRSESGVDAAMQAIHLNIIRAARDRRRLRKQDLAHASGRTPVPAPKPASVPSLGVVLGEEEQ</sequence>
<dbReference type="InterPro" id="IPR004276">
    <property type="entry name" value="GlycoTrans_28_N"/>
</dbReference>
<feature type="region of interest" description="Disordered" evidence="8">
    <location>
        <begin position="857"/>
        <end position="876"/>
    </location>
</feature>
<evidence type="ECO:0000259" key="9">
    <source>
        <dbReference type="PROSITE" id="PS50003"/>
    </source>
</evidence>
<proteinExistence type="inferred from homology"/>
<evidence type="ECO:0000256" key="2">
    <source>
        <dbReference type="ARBA" id="ARBA00012650"/>
    </source>
</evidence>
<dbReference type="EMBL" id="BTCM01000001">
    <property type="protein sequence ID" value="GMK53727.1"/>
    <property type="molecule type" value="Genomic_DNA"/>
</dbReference>
<dbReference type="Pfam" id="PF06722">
    <property type="entry name" value="EryCIII-like_C"/>
    <property type="match status" value="1"/>
</dbReference>
<keyword evidence="3" id="KW-0328">Glycosyltransferase</keyword>
<dbReference type="FunFam" id="3.40.50.2000:FF:000009">
    <property type="entry name" value="Sterol 3-beta-glucosyltransferase UGT80A2"/>
    <property type="match status" value="1"/>
</dbReference>
<evidence type="ECO:0000313" key="10">
    <source>
        <dbReference type="EMBL" id="GMK53727.1"/>
    </source>
</evidence>
<evidence type="ECO:0000256" key="8">
    <source>
        <dbReference type="SAM" id="MobiDB-lite"/>
    </source>
</evidence>
<accession>A0AAD3TNQ3</accession>
<feature type="domain" description="PH" evidence="9">
    <location>
        <begin position="366"/>
        <end position="468"/>
    </location>
</feature>
<dbReference type="EC" id="2.4.1.173" evidence="2"/>
<dbReference type="CDD" id="cd03784">
    <property type="entry name" value="GT1_Gtf-like"/>
    <property type="match status" value="1"/>
</dbReference>
<feature type="region of interest" description="Disordered" evidence="8">
    <location>
        <begin position="540"/>
        <end position="628"/>
    </location>
</feature>
<comment type="similarity">
    <text evidence="1">Belongs to the glycosyltransferase 28 family.</text>
</comment>
<feature type="region of interest" description="Disordered" evidence="8">
    <location>
        <begin position="1413"/>
        <end position="1445"/>
    </location>
</feature>
<feature type="compositionally biased region" description="Polar residues" evidence="8">
    <location>
        <begin position="857"/>
        <end position="869"/>
    </location>
</feature>
<reference evidence="10" key="1">
    <citation type="journal article" date="2023" name="BMC Genomics">
        <title>Chromosome-level genome assemblies of Cutaneotrichosporon spp. (Trichosporonales, Basidiomycota) reveal imbalanced evolution between nucleotide sequences and chromosome synteny.</title>
        <authorList>
            <person name="Kobayashi Y."/>
            <person name="Kayamori A."/>
            <person name="Aoki K."/>
            <person name="Shiwa Y."/>
            <person name="Matsutani M."/>
            <person name="Fujita N."/>
            <person name="Sugita T."/>
            <person name="Iwasaki W."/>
            <person name="Tanaka N."/>
            <person name="Takashima M."/>
        </authorList>
    </citation>
    <scope>NUCLEOTIDE SEQUENCE</scope>
    <source>
        <strain evidence="10">HIS016</strain>
    </source>
</reference>
<evidence type="ECO:0000256" key="5">
    <source>
        <dbReference type="ARBA" id="ARBA00029843"/>
    </source>
</evidence>
<dbReference type="PANTHER" id="PTHR48050:SF26">
    <property type="entry name" value="STEROL 3-BETA-GLUCOSYLTRANSFERASE"/>
    <property type="match status" value="1"/>
</dbReference>
<evidence type="ECO:0000256" key="4">
    <source>
        <dbReference type="ARBA" id="ARBA00022679"/>
    </source>
</evidence>
<dbReference type="InterPro" id="IPR050426">
    <property type="entry name" value="Glycosyltransferase_28"/>
</dbReference>
<feature type="compositionally biased region" description="Basic and acidic residues" evidence="8">
    <location>
        <begin position="585"/>
        <end position="600"/>
    </location>
</feature>
<dbReference type="Pfam" id="PF03033">
    <property type="entry name" value="Glyco_transf_28"/>
    <property type="match status" value="1"/>
</dbReference>
<evidence type="ECO:0000256" key="6">
    <source>
        <dbReference type="ARBA" id="ARBA00047886"/>
    </source>
</evidence>
<comment type="catalytic activity">
    <reaction evidence="7">
        <text>a sterol + UDP-alpha-D-glucose = a sterol 3-beta-D-glucoside + UDP + H(+)</text>
        <dbReference type="Rhea" id="RHEA:22724"/>
        <dbReference type="ChEBI" id="CHEBI:15378"/>
        <dbReference type="ChEBI" id="CHEBI:15889"/>
        <dbReference type="ChEBI" id="CHEBI:37424"/>
        <dbReference type="ChEBI" id="CHEBI:58223"/>
        <dbReference type="ChEBI" id="CHEBI:58885"/>
        <dbReference type="EC" id="2.4.1.173"/>
    </reaction>
    <physiologicalReaction direction="left-to-right" evidence="7">
        <dbReference type="Rhea" id="RHEA:22725"/>
    </physiologicalReaction>
</comment>
<feature type="region of interest" description="Disordered" evidence="8">
    <location>
        <begin position="711"/>
        <end position="734"/>
    </location>
</feature>
<dbReference type="InterPro" id="IPR001849">
    <property type="entry name" value="PH_domain"/>
</dbReference>
<name>A0AAD3TNQ3_9TREE</name>
<dbReference type="PROSITE" id="PS50003">
    <property type="entry name" value="PH_DOMAIN"/>
    <property type="match status" value="1"/>
</dbReference>
<dbReference type="PANTHER" id="PTHR48050">
    <property type="entry name" value="STEROL 3-BETA-GLUCOSYLTRANSFERASE"/>
    <property type="match status" value="1"/>
</dbReference>